<dbReference type="EMBL" id="FQUU01000016">
    <property type="protein sequence ID" value="SHF69317.1"/>
    <property type="molecule type" value="Genomic_DNA"/>
</dbReference>
<reference evidence="5 6" key="1">
    <citation type="submission" date="2016-11" db="EMBL/GenBank/DDBJ databases">
        <authorList>
            <person name="Jaros S."/>
            <person name="Januszkiewicz K."/>
            <person name="Wedrychowicz H."/>
        </authorList>
    </citation>
    <scope>NUCLEOTIDE SEQUENCE [LARGE SCALE GENOMIC DNA]</scope>
    <source>
        <strain evidence="5 6">DSM 18119</strain>
    </source>
</reference>
<feature type="domain" description="Secretion system C-terminal sorting" evidence="4">
    <location>
        <begin position="1024"/>
        <end position="1085"/>
    </location>
</feature>
<keyword evidence="1 2" id="KW-0732">Signal</keyword>
<dbReference type="RefSeq" id="WP_072836437.1">
    <property type="nucleotide sequence ID" value="NZ_FQUU01000016.1"/>
</dbReference>
<dbReference type="NCBIfam" id="TIGR04183">
    <property type="entry name" value="Por_Secre_tail"/>
    <property type="match status" value="1"/>
</dbReference>
<keyword evidence="6" id="KW-1185">Reference proteome</keyword>
<feature type="chain" id="PRO_5009909617" evidence="2">
    <location>
        <begin position="20"/>
        <end position="1088"/>
    </location>
</feature>
<dbReference type="InterPro" id="IPR008963">
    <property type="entry name" value="Purple_acid_Pase-like_N"/>
</dbReference>
<dbReference type="Pfam" id="PF18962">
    <property type="entry name" value="Por_Secre_tail"/>
    <property type="match status" value="1"/>
</dbReference>
<dbReference type="InterPro" id="IPR039331">
    <property type="entry name" value="PAPs-like"/>
</dbReference>
<dbReference type="OrthoDB" id="9809781at2"/>
<dbReference type="AlphaFoldDB" id="A0A1M5DQQ6"/>
<dbReference type="Proteomes" id="UP000184048">
    <property type="component" value="Unassembled WGS sequence"/>
</dbReference>
<dbReference type="GO" id="GO:0003993">
    <property type="term" value="F:acid phosphatase activity"/>
    <property type="evidence" value="ECO:0007669"/>
    <property type="project" value="InterPro"/>
</dbReference>
<evidence type="ECO:0000259" key="3">
    <source>
        <dbReference type="Pfam" id="PF00149"/>
    </source>
</evidence>
<evidence type="ECO:0000313" key="6">
    <source>
        <dbReference type="Proteomes" id="UP000184048"/>
    </source>
</evidence>
<evidence type="ECO:0000313" key="5">
    <source>
        <dbReference type="EMBL" id="SHF69317.1"/>
    </source>
</evidence>
<dbReference type="Gene3D" id="3.60.21.10">
    <property type="match status" value="1"/>
</dbReference>
<sequence length="1088" mass="118889">MRKYFILLFLIFLAAGGAAQSGFSTIAKLRSITITDATKDKTQAKVWTYANRWWCVLATSEGSKIFRLDGDIWTPVYIIAHMKTGQTDCLVSGDMIHILMFRGALTSYLYSFQYNPASNTYAIWNQRTNFSSLSLPSGPKTATLAIDSKGRMWIASGDGSNVLAWWSDAPYSSFSAPITIASGIASNDRYVITSMPGKIGIFWSNQKTKRFGFKTHKDGSSPNTWTADEVPASQSAQDDIGAGMASNQFNVQSTSDGTLYCAAKTNYNKTGNPQLIMLVRRPNGKWDNAYTVSVYPTGSQPTVLLNESAQRVNIVYTTKEGGGNIAYCESATNSITFGPAYTLINGDGGILDFSTSTHQPYPSNAVVIATNTSTSPYEAISVRTSDLNSGDSSAPIVLSINRQLPINPATDGGSVTYRITFSKSVTGVDAGDFKLTKTGTANGSISSVIPVGLDGFVYDVTVSSLIGTGDLRLDLKSTGVTIKDVFGNIITKKYAEGQPYTVGQAPSVANVIRGPYLQNTSGTSIMIRWRTDVPTDSKVVVGTTYGNYTISATDSLVTTEHKVQVTGLKSASKYFYRFGSSALPVLGDASYYFSSAPPTSTKQKLRFAAFGDEGSYYTTQSNVLNSYLRNTANSPADVMLILGDNAYEDGTDTDFQNNFFVPFQNTILKNHSLFPTPGNHEYHTTPQNSMAAPYFQNFSTPYSGGCGGVPSGNEGYYSFNWGNVHFLSLNSYGEETSSNLRLYDTLSPQVIWVKKDLEANTLPWTIVYFHHPPFTKGTRNSDVENELIYIRKNFIRILERYGVDLVLNGHSHVYERSYLLKGYYETEAEFNLSTDAVTASSGKYDGSPNSCPFVSTTKKVNHGTVYVVDGAASSVGEDVDPNFPHDALPFSSLKGSMFFLEIENNRLDGKCFKEDGTTIDQFTILKTVNKTSNISVPSGSSVTLKASWPGLYKWSTGDTTNSITVNPTSNVTYTVTDGMGCLQDKFQIIVTAAGLTRNANNNNNKWLNSPLIQVFPNIIQRGNTLTLRSGYTETLNASLMDENGRMIRSFKFTGTTTLETSNLATGVYFIMIKNKNRLEKQKIVITTN</sequence>
<dbReference type="SUPFAM" id="SSF49363">
    <property type="entry name" value="Purple acid phosphatase, N-terminal domain"/>
    <property type="match status" value="1"/>
</dbReference>
<dbReference type="STRING" id="1121884.SAMN02745131_03296"/>
<accession>A0A1M5DQQ6</accession>
<dbReference type="PANTHER" id="PTHR22953">
    <property type="entry name" value="ACID PHOSPHATASE RELATED"/>
    <property type="match status" value="1"/>
</dbReference>
<dbReference type="Pfam" id="PF00149">
    <property type="entry name" value="Metallophos"/>
    <property type="match status" value="1"/>
</dbReference>
<dbReference type="SUPFAM" id="SSF56300">
    <property type="entry name" value="Metallo-dependent phosphatases"/>
    <property type="match status" value="1"/>
</dbReference>
<evidence type="ECO:0000256" key="2">
    <source>
        <dbReference type="SAM" id="SignalP"/>
    </source>
</evidence>
<gene>
    <name evidence="5" type="ORF">SAMN02745131_03296</name>
</gene>
<proteinExistence type="predicted"/>
<evidence type="ECO:0000259" key="4">
    <source>
        <dbReference type="Pfam" id="PF18962"/>
    </source>
</evidence>
<dbReference type="PANTHER" id="PTHR22953:SF153">
    <property type="entry name" value="PURPLE ACID PHOSPHATASE"/>
    <property type="match status" value="1"/>
</dbReference>
<evidence type="ECO:0000256" key="1">
    <source>
        <dbReference type="ARBA" id="ARBA00022729"/>
    </source>
</evidence>
<dbReference type="InterPro" id="IPR004843">
    <property type="entry name" value="Calcineurin-like_PHP"/>
</dbReference>
<dbReference type="InterPro" id="IPR026444">
    <property type="entry name" value="Secre_tail"/>
</dbReference>
<organism evidence="5 6">
    <name type="scientific">Flavisolibacter ginsengisoli DSM 18119</name>
    <dbReference type="NCBI Taxonomy" id="1121884"/>
    <lineage>
        <taxon>Bacteria</taxon>
        <taxon>Pseudomonadati</taxon>
        <taxon>Bacteroidota</taxon>
        <taxon>Chitinophagia</taxon>
        <taxon>Chitinophagales</taxon>
        <taxon>Chitinophagaceae</taxon>
        <taxon>Flavisolibacter</taxon>
    </lineage>
</organism>
<dbReference type="GO" id="GO:0046872">
    <property type="term" value="F:metal ion binding"/>
    <property type="evidence" value="ECO:0007669"/>
    <property type="project" value="InterPro"/>
</dbReference>
<dbReference type="InterPro" id="IPR029052">
    <property type="entry name" value="Metallo-depent_PP-like"/>
</dbReference>
<name>A0A1M5DQQ6_9BACT</name>
<feature type="signal peptide" evidence="2">
    <location>
        <begin position="1"/>
        <end position="19"/>
    </location>
</feature>
<protein>
    <submittedName>
        <fullName evidence="5">Por secretion system C-terminal sorting domain-containing protein</fullName>
    </submittedName>
</protein>
<feature type="domain" description="Calcineurin-like phosphoesterase" evidence="3">
    <location>
        <begin position="605"/>
        <end position="814"/>
    </location>
</feature>
<dbReference type="Gene3D" id="2.60.40.380">
    <property type="entry name" value="Purple acid phosphatase-like, N-terminal"/>
    <property type="match status" value="1"/>
</dbReference>